<name>A0A8D8S9C2_9HEMI</name>
<dbReference type="AlphaFoldDB" id="A0A8D8S9C2"/>
<dbReference type="EMBL" id="HBUF01211096">
    <property type="protein sequence ID" value="CAG6665573.1"/>
    <property type="molecule type" value="Transcribed_RNA"/>
</dbReference>
<organism evidence="1">
    <name type="scientific">Cacopsylla melanoneura</name>
    <dbReference type="NCBI Taxonomy" id="428564"/>
    <lineage>
        <taxon>Eukaryota</taxon>
        <taxon>Metazoa</taxon>
        <taxon>Ecdysozoa</taxon>
        <taxon>Arthropoda</taxon>
        <taxon>Hexapoda</taxon>
        <taxon>Insecta</taxon>
        <taxon>Pterygota</taxon>
        <taxon>Neoptera</taxon>
        <taxon>Paraneoptera</taxon>
        <taxon>Hemiptera</taxon>
        <taxon>Sternorrhyncha</taxon>
        <taxon>Psylloidea</taxon>
        <taxon>Psyllidae</taxon>
        <taxon>Psyllinae</taxon>
        <taxon>Cacopsylla</taxon>
    </lineage>
</organism>
<protein>
    <submittedName>
        <fullName evidence="1">Uncharacterized protein</fullName>
    </submittedName>
</protein>
<evidence type="ECO:0000313" key="1">
    <source>
        <dbReference type="EMBL" id="CAG6665573.1"/>
    </source>
</evidence>
<sequence>MSSAKYLSCNTSLLNLGSPLFHRRSIYCHPGLLLMKDTPLHISPAYSNIHVSRLQHSIMHHNVLIFVCKPFLSSKVQIRSPCLLKIKDTPVHFSPTMLNIHV</sequence>
<accession>A0A8D8S9C2</accession>
<reference evidence="1" key="1">
    <citation type="submission" date="2021-05" db="EMBL/GenBank/DDBJ databases">
        <authorList>
            <person name="Alioto T."/>
            <person name="Alioto T."/>
            <person name="Gomez Garrido J."/>
        </authorList>
    </citation>
    <scope>NUCLEOTIDE SEQUENCE</scope>
</reference>
<dbReference type="EMBL" id="HBUF01211093">
    <property type="protein sequence ID" value="CAG6665571.1"/>
    <property type="molecule type" value="Transcribed_RNA"/>
</dbReference>
<proteinExistence type="predicted"/>
<dbReference type="EMBL" id="HBUF01211094">
    <property type="protein sequence ID" value="CAG6665572.1"/>
    <property type="molecule type" value="Transcribed_RNA"/>
</dbReference>